<organism evidence="7 8">
    <name type="scientific">Riccia fluitans</name>
    <dbReference type="NCBI Taxonomy" id="41844"/>
    <lineage>
        <taxon>Eukaryota</taxon>
        <taxon>Viridiplantae</taxon>
        <taxon>Streptophyta</taxon>
        <taxon>Embryophyta</taxon>
        <taxon>Marchantiophyta</taxon>
        <taxon>Marchantiopsida</taxon>
        <taxon>Marchantiidae</taxon>
        <taxon>Marchantiales</taxon>
        <taxon>Ricciaceae</taxon>
        <taxon>Riccia</taxon>
    </lineage>
</organism>
<evidence type="ECO:0000256" key="1">
    <source>
        <dbReference type="ARBA" id="ARBA00004123"/>
    </source>
</evidence>
<dbReference type="InterPro" id="IPR010561">
    <property type="entry name" value="LIN-9/ALY1"/>
</dbReference>
<dbReference type="InterPro" id="IPR001005">
    <property type="entry name" value="SANT/Myb"/>
</dbReference>
<feature type="compositionally biased region" description="Basic and acidic residues" evidence="4">
    <location>
        <begin position="455"/>
        <end position="479"/>
    </location>
</feature>
<dbReference type="SUPFAM" id="SSF46689">
    <property type="entry name" value="Homeodomain-like"/>
    <property type="match status" value="1"/>
</dbReference>
<feature type="compositionally biased region" description="Pro residues" evidence="4">
    <location>
        <begin position="951"/>
        <end position="964"/>
    </location>
</feature>
<dbReference type="Gene3D" id="1.20.58.1880">
    <property type="match status" value="1"/>
</dbReference>
<protein>
    <recommendedName>
        <fullName evidence="9">Always early</fullName>
    </recommendedName>
</protein>
<feature type="region of interest" description="Disordered" evidence="4">
    <location>
        <begin position="537"/>
        <end position="591"/>
    </location>
</feature>
<dbReference type="Proteomes" id="UP001605036">
    <property type="component" value="Unassembled WGS sequence"/>
</dbReference>
<dbReference type="GO" id="GO:0005634">
    <property type="term" value="C:nucleus"/>
    <property type="evidence" value="ECO:0007669"/>
    <property type="project" value="UniProtKB-SubCell"/>
</dbReference>
<evidence type="ECO:0000256" key="2">
    <source>
        <dbReference type="ARBA" id="ARBA00006732"/>
    </source>
</evidence>
<dbReference type="PANTHER" id="PTHR21689:SF2">
    <property type="entry name" value="PROTEIN LIN-9 HOMOLOG"/>
    <property type="match status" value="1"/>
</dbReference>
<dbReference type="InterPro" id="IPR045831">
    <property type="entry name" value="LIN9_C"/>
</dbReference>
<comment type="subcellular location">
    <subcellularLocation>
        <location evidence="1">Nucleus</location>
    </subcellularLocation>
</comment>
<dbReference type="SMART" id="SM00717">
    <property type="entry name" value="SANT"/>
    <property type="match status" value="1"/>
</dbReference>
<comment type="similarity">
    <text evidence="2">Belongs to the lin-9 family.</text>
</comment>
<evidence type="ECO:0008006" key="9">
    <source>
        <dbReference type="Google" id="ProtNLM"/>
    </source>
</evidence>
<feature type="compositionally biased region" description="Basic residues" evidence="4">
    <location>
        <begin position="370"/>
        <end position="385"/>
    </location>
</feature>
<feature type="region of interest" description="Disordered" evidence="4">
    <location>
        <begin position="437"/>
        <end position="507"/>
    </location>
</feature>
<keyword evidence="8" id="KW-1185">Reference proteome</keyword>
<gene>
    <name evidence="7" type="ORF">R1flu_027960</name>
</gene>
<evidence type="ECO:0000256" key="3">
    <source>
        <dbReference type="ARBA" id="ARBA00023242"/>
    </source>
</evidence>
<dbReference type="InterPro" id="IPR009057">
    <property type="entry name" value="Homeodomain-like_sf"/>
</dbReference>
<dbReference type="Pfam" id="PF00249">
    <property type="entry name" value="Myb_DNA-binding"/>
    <property type="match status" value="1"/>
</dbReference>
<feature type="compositionally biased region" description="Basic and acidic residues" evidence="4">
    <location>
        <begin position="284"/>
        <end position="297"/>
    </location>
</feature>
<feature type="domain" description="DIRP" evidence="6">
    <location>
        <begin position="662"/>
        <end position="763"/>
    </location>
</feature>
<evidence type="ECO:0000313" key="7">
    <source>
        <dbReference type="EMBL" id="KAL2609387.1"/>
    </source>
</evidence>
<feature type="compositionally biased region" description="Basic and acidic residues" evidence="4">
    <location>
        <begin position="336"/>
        <end position="348"/>
    </location>
</feature>
<evidence type="ECO:0000259" key="5">
    <source>
        <dbReference type="SMART" id="SM00717"/>
    </source>
</evidence>
<dbReference type="Pfam" id="PF19438">
    <property type="entry name" value="LIN9_C"/>
    <property type="match status" value="1"/>
</dbReference>
<feature type="compositionally biased region" description="Basic and acidic residues" evidence="4">
    <location>
        <begin position="356"/>
        <end position="366"/>
    </location>
</feature>
<evidence type="ECO:0000313" key="8">
    <source>
        <dbReference type="Proteomes" id="UP001605036"/>
    </source>
</evidence>
<feature type="region of interest" description="Disordered" evidence="4">
    <location>
        <begin position="1025"/>
        <end position="1072"/>
    </location>
</feature>
<feature type="compositionally biased region" description="Basic residues" evidence="4">
    <location>
        <begin position="320"/>
        <end position="335"/>
    </location>
</feature>
<dbReference type="AlphaFoldDB" id="A0ABD1XKC3"/>
<dbReference type="PANTHER" id="PTHR21689">
    <property type="entry name" value="LIN-9"/>
    <property type="match status" value="1"/>
</dbReference>
<feature type="region of interest" description="Disordered" evidence="4">
    <location>
        <begin position="121"/>
        <end position="395"/>
    </location>
</feature>
<feature type="region of interest" description="Disordered" evidence="4">
    <location>
        <begin position="945"/>
        <end position="980"/>
    </location>
</feature>
<evidence type="ECO:0000256" key="4">
    <source>
        <dbReference type="SAM" id="MobiDB-lite"/>
    </source>
</evidence>
<keyword evidence="3" id="KW-0539">Nucleus</keyword>
<dbReference type="InterPro" id="IPR033471">
    <property type="entry name" value="DIRP"/>
</dbReference>
<feature type="compositionally biased region" description="Polar residues" evidence="4">
    <location>
        <begin position="1037"/>
        <end position="1072"/>
    </location>
</feature>
<dbReference type="EMBL" id="JBHFFA010000008">
    <property type="protein sequence ID" value="KAL2609387.1"/>
    <property type="molecule type" value="Genomic_DNA"/>
</dbReference>
<accession>A0ABD1XKC3</accession>
<comment type="caution">
    <text evidence="7">The sequence shown here is derived from an EMBL/GenBank/DDBJ whole genome shotgun (WGS) entry which is preliminary data.</text>
</comment>
<feature type="compositionally biased region" description="Polar residues" evidence="4">
    <location>
        <begin position="152"/>
        <end position="162"/>
    </location>
</feature>
<feature type="compositionally biased region" description="Basic and acidic residues" evidence="4">
    <location>
        <begin position="308"/>
        <end position="319"/>
    </location>
</feature>
<dbReference type="SMART" id="SM01135">
    <property type="entry name" value="DIRP"/>
    <property type="match status" value="1"/>
</dbReference>
<name>A0ABD1XKC3_9MARC</name>
<feature type="region of interest" description="Disordered" evidence="4">
    <location>
        <begin position="1"/>
        <end position="48"/>
    </location>
</feature>
<proteinExistence type="inferred from homology"/>
<reference evidence="7 8" key="1">
    <citation type="submission" date="2024-09" db="EMBL/GenBank/DDBJ databases">
        <title>Chromosome-scale assembly of Riccia fluitans.</title>
        <authorList>
            <person name="Paukszto L."/>
            <person name="Sawicki J."/>
            <person name="Karawczyk K."/>
            <person name="Piernik-Szablinska J."/>
            <person name="Szczecinska M."/>
            <person name="Mazdziarz M."/>
        </authorList>
    </citation>
    <scope>NUCLEOTIDE SEQUENCE [LARGE SCALE GENOMIC DNA]</scope>
    <source>
        <strain evidence="7">Rf_01</strain>
        <tissue evidence="7">Aerial parts of the thallus</tissue>
    </source>
</reference>
<sequence>MAGRRPRTVGRLISKSHLGLGERDEDADDRGGGRGGGKLRKRKISDMLGPPWSKEDLEQFYQAYRKYGKDWTKVAGAVSKRTVEMVEALYGMNKAYLSLPEATTSPEVLIAMMTDHYNILDERRSEEDEETSSEGIENSDRSHQTHSRLRTRITSNSNSGTLSYGGPSPAKKPRSAAASRPRIVGKRTPRYPSATAVEPRMKTKVVASRLSQEETSDEDNDFSKAAHALVSASQRAASPVALGNTPERRKGRAIHQNGHSRESVLRAESGGSGHKHTASTSGEFGHEGSRDTNEKRGKAISSATAENIDARDGVKGRRSEVKHKWKKGTPKRLKLHKVENHDDVREECSQSGTQDAEAREEGEERSMSAQKKKRDLPERTKKRSRQLFSGEGQNTALDTLATLADLSLAGLLPSPTGDSDTAPNFFREKLEEKLLRRKDFSPPKCTNSAASLIDNIDKKEKKKDKIEEERNGESDKEETPPVATAPGQQSTSPPDSRKRKRIVVIEKNEVQGKGGTEELVQRKLHLQVPFSKVEIPANLKQRSKPKRPIMLKGPVKQGLKSSRIGETAGVDQDIPVPGHGQSVTTDEGGLPLKLRSKKKGLAEKGPLHRTKELAAGASSGGVEKEPAHCPHATPDLGVMSTKARLTHCLSPKVRRWCMYEWFYSAIDLPWFARNEFVEYLNHAGLGHVPRLTRVEWGVIRSSLGKPRRLSRRFLQEEREKLEAYRESVRTHYHELRGGLREGLNSDLARPLTVGQRVIAKHRRTKQIHDGSILTVDRSRCRVQFDRPELGVEFVMDIDAMPIYPLENMPEMMKRRRIIMDPLEDLKKTETKRVRDDSVDSVRIAKAATNEAVAATQQAIMTQPCTPGQSQARETDIRTLVELRNALNKKEALVVELRRMNDEAVSYKGSDIFQRQYATIILQLKDINDQVYEALKHLRHRNKYEDSAVPPWHRPPASQPTPVPGRPSFLPGSAEPGPPLAEIASSAKRHAKVLVQTAVETLASCKGEEPGDAILAALAVVEKSNTSTKQFPEGTSGGTTQASSVGTSAAVPSTSTSEAGDTEKSTTTVSGDTGCAVNTQEVAAKESTVPRVPVAEEEYLSDLMVNCVTTLMMVQTLTEGQFSPTEVAQALDNALESLRPRHAQNHQLLKEIELQLVHVKTQILTQIPIQSAFPSSAETLIIQPKLVANTS</sequence>
<dbReference type="Pfam" id="PF06584">
    <property type="entry name" value="DIRP"/>
    <property type="match status" value="1"/>
</dbReference>
<feature type="domain" description="Myb-like" evidence="5">
    <location>
        <begin position="48"/>
        <end position="96"/>
    </location>
</feature>
<dbReference type="CDD" id="cd00167">
    <property type="entry name" value="SANT"/>
    <property type="match status" value="1"/>
</dbReference>
<evidence type="ECO:0000259" key="6">
    <source>
        <dbReference type="SMART" id="SM01135"/>
    </source>
</evidence>